<dbReference type="EMBL" id="CP001332">
    <property type="protein sequence ID" value="ACO67150.1"/>
    <property type="molecule type" value="Genomic_DNA"/>
</dbReference>
<accession>C1EGM1</accession>
<gene>
    <name evidence="1" type="ORF">MICPUN_104001</name>
</gene>
<dbReference type="KEGG" id="mis:MICPUN_104001"/>
<evidence type="ECO:0000313" key="2">
    <source>
        <dbReference type="Proteomes" id="UP000002009"/>
    </source>
</evidence>
<keyword evidence="2" id="KW-1185">Reference proteome</keyword>
<organism evidence="1 2">
    <name type="scientific">Micromonas commoda (strain RCC299 / NOUM17 / CCMP2709)</name>
    <name type="common">Picoplanktonic green alga</name>
    <dbReference type="NCBI Taxonomy" id="296587"/>
    <lineage>
        <taxon>Eukaryota</taxon>
        <taxon>Viridiplantae</taxon>
        <taxon>Chlorophyta</taxon>
        <taxon>Mamiellophyceae</taxon>
        <taxon>Mamiellales</taxon>
        <taxon>Mamiellaceae</taxon>
        <taxon>Micromonas</taxon>
    </lineage>
</organism>
<protein>
    <submittedName>
        <fullName evidence="1">Uncharacterized protein</fullName>
    </submittedName>
</protein>
<name>C1EGM1_MICCC</name>
<dbReference type="Proteomes" id="UP000002009">
    <property type="component" value="Chromosome 14"/>
</dbReference>
<sequence length="106" mass="10947">MAVSFAPLTSSLSSSGSLAAGAAVDSAAGASSSLARTIVERDPSRLAAIIAVLRAPGVVPMRTALGARTTETTRVLDEDAARHPAMTAVLWRTKVDISRWDVPRGC</sequence>
<dbReference type="InParanoid" id="C1EGM1"/>
<reference evidence="1 2" key="1">
    <citation type="journal article" date="2009" name="Science">
        <title>Green evolution and dynamic adaptations revealed by genomes of the marine picoeukaryotes Micromonas.</title>
        <authorList>
            <person name="Worden A.Z."/>
            <person name="Lee J.H."/>
            <person name="Mock T."/>
            <person name="Rouze P."/>
            <person name="Simmons M.P."/>
            <person name="Aerts A.L."/>
            <person name="Allen A.E."/>
            <person name="Cuvelier M.L."/>
            <person name="Derelle E."/>
            <person name="Everett M.V."/>
            <person name="Foulon E."/>
            <person name="Grimwood J."/>
            <person name="Gundlach H."/>
            <person name="Henrissat B."/>
            <person name="Napoli C."/>
            <person name="McDonald S.M."/>
            <person name="Parker M.S."/>
            <person name="Rombauts S."/>
            <person name="Salamov A."/>
            <person name="Von Dassow P."/>
            <person name="Badger J.H."/>
            <person name="Coutinho P.M."/>
            <person name="Demir E."/>
            <person name="Dubchak I."/>
            <person name="Gentemann C."/>
            <person name="Eikrem W."/>
            <person name="Gready J.E."/>
            <person name="John U."/>
            <person name="Lanier W."/>
            <person name="Lindquist E.A."/>
            <person name="Lucas S."/>
            <person name="Mayer K.F."/>
            <person name="Moreau H."/>
            <person name="Not F."/>
            <person name="Otillar R."/>
            <person name="Panaud O."/>
            <person name="Pangilinan J."/>
            <person name="Paulsen I."/>
            <person name="Piegu B."/>
            <person name="Poliakov A."/>
            <person name="Robbens S."/>
            <person name="Schmutz J."/>
            <person name="Toulza E."/>
            <person name="Wyss T."/>
            <person name="Zelensky A."/>
            <person name="Zhou K."/>
            <person name="Armbrust E.V."/>
            <person name="Bhattacharya D."/>
            <person name="Goodenough U.W."/>
            <person name="Van de Peer Y."/>
            <person name="Grigoriev I.V."/>
        </authorList>
    </citation>
    <scope>NUCLEOTIDE SEQUENCE [LARGE SCALE GENOMIC DNA]</scope>
    <source>
        <strain evidence="2">RCC299 / NOUM17</strain>
    </source>
</reference>
<dbReference type="GeneID" id="8248823"/>
<evidence type="ECO:0000313" key="1">
    <source>
        <dbReference type="EMBL" id="ACO67150.1"/>
    </source>
</evidence>
<proteinExistence type="predicted"/>
<dbReference type="AlphaFoldDB" id="C1EGM1"/>
<dbReference type="RefSeq" id="XP_002505892.1">
    <property type="nucleotide sequence ID" value="XM_002505846.1"/>
</dbReference>